<dbReference type="InterPro" id="IPR025291">
    <property type="entry name" value="DUF4153"/>
</dbReference>
<feature type="transmembrane region" description="Helical" evidence="1">
    <location>
        <begin position="280"/>
        <end position="300"/>
    </location>
</feature>
<proteinExistence type="predicted"/>
<evidence type="ECO:0000256" key="1">
    <source>
        <dbReference type="SAM" id="Phobius"/>
    </source>
</evidence>
<feature type="transmembrane region" description="Helical" evidence="1">
    <location>
        <begin position="21"/>
        <end position="43"/>
    </location>
</feature>
<comment type="caution">
    <text evidence="2">The sequence shown here is derived from an EMBL/GenBank/DDBJ whole genome shotgun (WGS) entry which is preliminary data.</text>
</comment>
<keyword evidence="1" id="KW-1133">Transmembrane helix</keyword>
<evidence type="ECO:0000313" key="3">
    <source>
        <dbReference type="Proteomes" id="UP000757890"/>
    </source>
</evidence>
<dbReference type="Pfam" id="PF13687">
    <property type="entry name" value="DUF4153"/>
    <property type="match status" value="1"/>
</dbReference>
<organism evidence="2 3">
    <name type="scientific">Dialister invisus</name>
    <dbReference type="NCBI Taxonomy" id="218538"/>
    <lineage>
        <taxon>Bacteria</taxon>
        <taxon>Bacillati</taxon>
        <taxon>Bacillota</taxon>
        <taxon>Negativicutes</taxon>
        <taxon>Veillonellales</taxon>
        <taxon>Veillonellaceae</taxon>
        <taxon>Dialister</taxon>
    </lineage>
</organism>
<dbReference type="EMBL" id="JABZMK010000028">
    <property type="protein sequence ID" value="MBF1129500.1"/>
    <property type="molecule type" value="Genomic_DNA"/>
</dbReference>
<sequence length="537" mass="61658">MNERIKVKVKQMLDHSAKGLLRFRAAFFLSLLLFLIVFCRVAYMPGETDFDELFPVSLGYILISLGSTILFSVLWRLLLEWKHKVSLLYEAVNIPVLAGFYFLWQMMPMNHYFAMYVAGLSFSLPCLCLFLLQRQMATGLFPHVFVSFVQAFGIAVLTMGLGGICLLGINALLVPIAWSWGYALCAFSFVLVGINVFLSCFPCEKECPRSASFLYLLKRVFLPAYAVLLAILYGYIGKILFLWEMPVGKMNWYASFAVAVFSLFYFCLYEETDNGSRRFLKYGALALFPVMVVQALGIYIRFEAYGLTAARYASMICSGFGLAVIAFAFFRRAAYPLFLLAGIIGVLCSMTPLNLIDVPVYDQGRRMERVLIKNQMINSGNLKPPVSITEEDAEVLRSAYNYLKYSEGAWRFPVVEQLKNDDRFTELLGPAYDQRRVIRSYEWNEIPVTGYRRLIHFRSDTTENHGELLITNGDEIICLDIRPYLQEIKEKGSGEQKETAENMTYRVNENRILHFVWINYYWGKDPHFMSEGYLLEK</sequence>
<feature type="transmembrane region" description="Helical" evidence="1">
    <location>
        <begin position="113"/>
        <end position="132"/>
    </location>
</feature>
<feature type="transmembrane region" description="Helical" evidence="1">
    <location>
        <begin position="87"/>
        <end position="107"/>
    </location>
</feature>
<gene>
    <name evidence="2" type="ORF">HXL70_05570</name>
</gene>
<feature type="transmembrane region" description="Helical" evidence="1">
    <location>
        <begin position="144"/>
        <end position="174"/>
    </location>
</feature>
<protein>
    <submittedName>
        <fullName evidence="2">DUF4153 domain-containing protein</fullName>
    </submittedName>
</protein>
<feature type="transmembrane region" description="Helical" evidence="1">
    <location>
        <begin position="250"/>
        <end position="268"/>
    </location>
</feature>
<feature type="transmembrane region" description="Helical" evidence="1">
    <location>
        <begin position="337"/>
        <end position="356"/>
    </location>
</feature>
<reference evidence="2" key="1">
    <citation type="submission" date="2020-04" db="EMBL/GenBank/DDBJ databases">
        <title>Deep metagenomics examines the oral microbiome during advanced dental caries in children, revealing novel taxa and co-occurrences with host molecules.</title>
        <authorList>
            <person name="Baker J.L."/>
            <person name="Morton J.T."/>
            <person name="Dinis M."/>
            <person name="Alvarez R."/>
            <person name="Tran N.C."/>
            <person name="Knight R."/>
            <person name="Edlund A."/>
        </authorList>
    </citation>
    <scope>NUCLEOTIDE SEQUENCE</scope>
    <source>
        <strain evidence="2">JCVI_32_bin.14</strain>
    </source>
</reference>
<evidence type="ECO:0000313" key="2">
    <source>
        <dbReference type="EMBL" id="MBF1129500.1"/>
    </source>
</evidence>
<feature type="transmembrane region" description="Helical" evidence="1">
    <location>
        <begin position="222"/>
        <end position="244"/>
    </location>
</feature>
<keyword evidence="1" id="KW-0472">Membrane</keyword>
<dbReference type="AlphaFoldDB" id="A0A930B8L2"/>
<accession>A0A930B8L2</accession>
<feature type="transmembrane region" description="Helical" evidence="1">
    <location>
        <begin position="312"/>
        <end position="330"/>
    </location>
</feature>
<dbReference type="Proteomes" id="UP000757890">
    <property type="component" value="Unassembled WGS sequence"/>
</dbReference>
<feature type="transmembrane region" description="Helical" evidence="1">
    <location>
        <begin position="180"/>
        <end position="201"/>
    </location>
</feature>
<name>A0A930B8L2_9FIRM</name>
<feature type="transmembrane region" description="Helical" evidence="1">
    <location>
        <begin position="55"/>
        <end position="75"/>
    </location>
</feature>
<keyword evidence="1" id="KW-0812">Transmembrane</keyword>